<protein>
    <submittedName>
        <fullName evidence="2">YkoF family thiamine/hydroxymethylpyrimidine-binding protein</fullName>
    </submittedName>
</protein>
<dbReference type="SUPFAM" id="SSF89957">
    <property type="entry name" value="MTH1187/YkoF-like"/>
    <property type="match status" value="2"/>
</dbReference>
<evidence type="ECO:0000259" key="1">
    <source>
        <dbReference type="Pfam" id="PF07615"/>
    </source>
</evidence>
<gene>
    <name evidence="2" type="ORF">VUQ08_01480</name>
</gene>
<dbReference type="InterPro" id="IPR011522">
    <property type="entry name" value="Thiamin/HMP-bd_put_YkoF"/>
</dbReference>
<dbReference type="RefSeq" id="WP_347300623.1">
    <property type="nucleotide sequence ID" value="NZ_CP142433.1"/>
</dbReference>
<organism evidence="2">
    <name type="scientific">Dolosigranulum savutiense</name>
    <dbReference type="NCBI Taxonomy" id="3110288"/>
    <lineage>
        <taxon>Bacteria</taxon>
        <taxon>Bacillati</taxon>
        <taxon>Bacillota</taxon>
        <taxon>Bacilli</taxon>
        <taxon>Lactobacillales</taxon>
        <taxon>Carnobacteriaceae</taxon>
        <taxon>Dolosigranulum</taxon>
    </lineage>
</organism>
<dbReference type="AlphaFoldDB" id="A0AB74TT38"/>
<proteinExistence type="predicted"/>
<sequence>MGKNDVAGLYFSISEMSDSFSVMDAVKKIDHSALYEHTSSHMGSVYRGRIESVLDAYKAWFIYMYEEGKHAILTATIVHGDKQDKEIDFTPKVTNLRPNEAKTPNIDFDIVGRFSVYVMGDEDTDDIDNQLLSIDQELNDLTQVSKEEYELRGKFSHVTAYIEQVYAKLATSFDHFAIDLKYYTHSPKIDYHSKSSQKKTDITTKASITTSPMTVNYMEVINQVLSKVDDSAVEAAMDDIATTYRGNQTAVFDVIKAYYLHSYEEEQYNAFVGTIRNSNTDQMNQKLLRVNQSAIEDIDFDVIARFSLFPLGIDQYHDVIQQARDEGKNRGLVIQDLDIYGTNLSGSVQDVMDFFEDVYELTATHTDQFAIEIIVKATSWMNHTTMDLSHD</sequence>
<dbReference type="EMBL" id="CP142433">
    <property type="protein sequence ID" value="XBC46312.1"/>
    <property type="molecule type" value="Genomic_DNA"/>
</dbReference>
<name>A0AB74TT38_9LACT</name>
<feature type="domain" description="Thiamin/hydroxymethyl pyrimidine-binding YkoF putative" evidence="1">
    <location>
        <begin position="22"/>
        <end position="77"/>
    </location>
</feature>
<dbReference type="Pfam" id="PF07615">
    <property type="entry name" value="Ykof"/>
    <property type="match status" value="3"/>
</dbReference>
<reference evidence="2" key="1">
    <citation type="submission" date="2023-12" db="EMBL/GenBank/DDBJ databases">
        <title>Dolosigranulum savutii sp. nov. isolated from human upper respiratory samples collected in Botswana.</title>
        <authorList>
            <person name="Kelly M.S."/>
        </authorList>
    </citation>
    <scope>NUCLEOTIDE SEQUENCE</scope>
    <source>
        <strain evidence="2">MSK433</strain>
    </source>
</reference>
<dbReference type="InterPro" id="IPR029756">
    <property type="entry name" value="MTH1187/YkoF-like"/>
</dbReference>
<feature type="domain" description="Thiamin/hydroxymethyl pyrimidine-binding YkoF putative" evidence="1">
    <location>
        <begin position="206"/>
        <end position="275"/>
    </location>
</feature>
<dbReference type="Gene3D" id="3.30.70.930">
    <property type="match status" value="4"/>
</dbReference>
<feature type="domain" description="Thiamin/hydroxymethyl pyrimidine-binding YkoF putative" evidence="1">
    <location>
        <begin position="304"/>
        <end position="370"/>
    </location>
</feature>
<evidence type="ECO:0000313" key="2">
    <source>
        <dbReference type="EMBL" id="XBC46312.1"/>
    </source>
</evidence>
<accession>A0AB74TT38</accession>